<gene>
    <name evidence="2" type="ORF">LADA_0A06524G</name>
</gene>
<feature type="region of interest" description="Disordered" evidence="1">
    <location>
        <begin position="1"/>
        <end position="64"/>
    </location>
</feature>
<dbReference type="EMBL" id="LT598460">
    <property type="protein sequence ID" value="SCU78617.1"/>
    <property type="molecule type" value="Genomic_DNA"/>
</dbReference>
<dbReference type="GO" id="GO:0005829">
    <property type="term" value="C:cytosol"/>
    <property type="evidence" value="ECO:0007669"/>
    <property type="project" value="EnsemblFungi"/>
</dbReference>
<protein>
    <submittedName>
        <fullName evidence="2">LADA_0A06524g1_1</fullName>
    </submittedName>
</protein>
<reference evidence="2 3" key="1">
    <citation type="submission" date="2016-03" db="EMBL/GenBank/DDBJ databases">
        <authorList>
            <person name="Devillers H."/>
        </authorList>
    </citation>
    <scope>NUCLEOTIDE SEQUENCE [LARGE SCALE GENOMIC DNA]</scope>
    <source>
        <strain evidence="2">CBS 10888</strain>
    </source>
</reference>
<dbReference type="PANTHER" id="PTHR37287:SF1">
    <property type="entry name" value="INO EIGHTY SUBUNIT 1"/>
    <property type="match status" value="1"/>
</dbReference>
<evidence type="ECO:0000313" key="2">
    <source>
        <dbReference type="EMBL" id="SCU78617.1"/>
    </source>
</evidence>
<feature type="region of interest" description="Disordered" evidence="1">
    <location>
        <begin position="389"/>
        <end position="534"/>
    </location>
</feature>
<dbReference type="Proteomes" id="UP000190274">
    <property type="component" value="Chromosome A"/>
</dbReference>
<proteinExistence type="predicted"/>
<feature type="compositionally biased region" description="Low complexity" evidence="1">
    <location>
        <begin position="418"/>
        <end position="437"/>
    </location>
</feature>
<keyword evidence="3" id="KW-1185">Reference proteome</keyword>
<dbReference type="OrthoDB" id="5413003at2759"/>
<feature type="compositionally biased region" description="Basic residues" evidence="1">
    <location>
        <begin position="55"/>
        <end position="64"/>
    </location>
</feature>
<evidence type="ECO:0000256" key="1">
    <source>
        <dbReference type="SAM" id="MobiDB-lite"/>
    </source>
</evidence>
<feature type="compositionally biased region" description="Polar residues" evidence="1">
    <location>
        <begin position="39"/>
        <end position="50"/>
    </location>
</feature>
<sequence>MSSRVYDPIHDVFQNREDQEDTISSGDLARPRSDDDGDSTQSEDNANSVNGAEPHKRRMREPSKYMRHLKKADGEYFTRKEIQYEFLHNLCSDRRPLFTNWYQDSFSISPAEEQEHLNVTDDAYVARKFIKNEKLTFSECYLLSIASSTKCSKILRDKLLFDQNIAFSTCALSLLVNTGRLNTTINFFLEMTSQLRTFHSIPCLQKDARDPKSLQDTPRLKSILKNLPLGNGNLPLTEFYETPEQGKLLDSNPVNLIFHLCDNSALVNLKFLQEYVADPNDLTFFDILENPTLDPKQRAEIILWLIYVHLETDMTEPEIAKSLQLFGVDGKFELDSSSDDVDEDTTSEIEFGEDQKTKRRDFLLRNNRLPHSVTAGEDDSKSIMEQTKFEKKMGEENSGAIEDGKATLTKKRGPKAGSRTSSRTSGRTNSRVSSKAADQQEEEGEEKGVKAPTKPAIAKRPYRKQVKRTTDSMDDSVADMTTIKGETQDELKLKGITPHADSPPAVQQPRKRQKKKGISASPASQEAGSELLDEKMKDEMEELIKFDKRERIADHRTQDVVMQELERAQSVVRRKREELGLIKMFHEFEDVTMATVIGVRGKKRKKFKDGVLGFETDFLRTINGAKRAMLLNRKSQEENIYEFS</sequence>
<evidence type="ECO:0000313" key="3">
    <source>
        <dbReference type="Proteomes" id="UP000190274"/>
    </source>
</evidence>
<dbReference type="GO" id="GO:0031011">
    <property type="term" value="C:Ino80 complex"/>
    <property type="evidence" value="ECO:0007669"/>
    <property type="project" value="EnsemblFungi"/>
</dbReference>
<dbReference type="GO" id="GO:0006338">
    <property type="term" value="P:chromatin remodeling"/>
    <property type="evidence" value="ECO:0007669"/>
    <property type="project" value="EnsemblFungi"/>
</dbReference>
<accession>A0A1G4IPK5</accession>
<dbReference type="PANTHER" id="PTHR37287">
    <property type="entry name" value="INO EIGHTY SUBUNIT 1"/>
    <property type="match status" value="1"/>
</dbReference>
<dbReference type="AlphaFoldDB" id="A0A1G4IPK5"/>
<name>A0A1G4IPK5_9SACH</name>
<dbReference type="STRING" id="1266660.A0A1G4IPK5"/>
<dbReference type="InterPro" id="IPR038014">
    <property type="entry name" value="Ies1"/>
</dbReference>
<organism evidence="2 3">
    <name type="scientific">Lachancea dasiensis</name>
    <dbReference type="NCBI Taxonomy" id="1072105"/>
    <lineage>
        <taxon>Eukaryota</taxon>
        <taxon>Fungi</taxon>
        <taxon>Dikarya</taxon>
        <taxon>Ascomycota</taxon>
        <taxon>Saccharomycotina</taxon>
        <taxon>Saccharomycetes</taxon>
        <taxon>Saccharomycetales</taxon>
        <taxon>Saccharomycetaceae</taxon>
        <taxon>Lachancea</taxon>
    </lineage>
</organism>
<feature type="compositionally biased region" description="Basic and acidic residues" evidence="1">
    <location>
        <begin position="7"/>
        <end position="17"/>
    </location>
</feature>